<feature type="domain" description="DUF5753" evidence="1">
    <location>
        <begin position="90"/>
        <end position="267"/>
    </location>
</feature>
<dbReference type="InterPro" id="IPR010982">
    <property type="entry name" value="Lambda_DNA-bd_dom_sf"/>
</dbReference>
<keyword evidence="3" id="KW-1185">Reference proteome</keyword>
<dbReference type="Pfam" id="PF19054">
    <property type="entry name" value="DUF5753"/>
    <property type="match status" value="1"/>
</dbReference>
<evidence type="ECO:0000259" key="1">
    <source>
        <dbReference type="Pfam" id="PF19054"/>
    </source>
</evidence>
<dbReference type="AlphaFoldDB" id="A0A3D9T0S9"/>
<name>A0A3D9T0S9_9ACTN</name>
<dbReference type="Proteomes" id="UP000256661">
    <property type="component" value="Unassembled WGS sequence"/>
</dbReference>
<sequence length="273" mass="30639">MIRRELLDPRASMWDLLAFYLHFLRTREGLSCAGVGQWTNNARQTVSHWESGLLKPPTHALAILDERYRTGGLLALIHHHAKRGHDPNWFRTALDLEARATEVNIWEVTWMPGWFQTEGYARAVYAAATDPLEKEEIDKLVDIRMRRQEAVSRKPKPLVRAFLDQGVIDQPVGGPVVMRGQLDRLVELAQLPNVVIRVVPRSVGAHAGRDGSFKIIAADRATFAYVEASGGGRLVSDSTEIRTYRARLDHIGDRALSVDESITLIEKAKAGYS</sequence>
<comment type="caution">
    <text evidence="2">The sequence shown here is derived from an EMBL/GenBank/DDBJ whole genome shotgun (WGS) entry which is preliminary data.</text>
</comment>
<proteinExistence type="predicted"/>
<dbReference type="InterPro" id="IPR043917">
    <property type="entry name" value="DUF5753"/>
</dbReference>
<dbReference type="GO" id="GO:0003677">
    <property type="term" value="F:DNA binding"/>
    <property type="evidence" value="ECO:0007669"/>
    <property type="project" value="InterPro"/>
</dbReference>
<organism evidence="2 3">
    <name type="scientific">Thermomonospora umbrina</name>
    <dbReference type="NCBI Taxonomy" id="111806"/>
    <lineage>
        <taxon>Bacteria</taxon>
        <taxon>Bacillati</taxon>
        <taxon>Actinomycetota</taxon>
        <taxon>Actinomycetes</taxon>
        <taxon>Streptosporangiales</taxon>
        <taxon>Thermomonosporaceae</taxon>
        <taxon>Thermomonospora</taxon>
    </lineage>
</organism>
<evidence type="ECO:0000313" key="3">
    <source>
        <dbReference type="Proteomes" id="UP000256661"/>
    </source>
</evidence>
<evidence type="ECO:0000313" key="2">
    <source>
        <dbReference type="EMBL" id="REE98404.1"/>
    </source>
</evidence>
<dbReference type="Pfam" id="PF13560">
    <property type="entry name" value="HTH_31"/>
    <property type="match status" value="1"/>
</dbReference>
<gene>
    <name evidence="2" type="ORF">DFJ69_3891</name>
</gene>
<dbReference type="SUPFAM" id="SSF47413">
    <property type="entry name" value="lambda repressor-like DNA-binding domains"/>
    <property type="match status" value="1"/>
</dbReference>
<accession>A0A3D9T0S9</accession>
<protein>
    <recommendedName>
        <fullName evidence="1">DUF5753 domain-containing protein</fullName>
    </recommendedName>
</protein>
<reference evidence="2 3" key="1">
    <citation type="submission" date="2018-08" db="EMBL/GenBank/DDBJ databases">
        <title>Sequencing the genomes of 1000 actinobacteria strains.</title>
        <authorList>
            <person name="Klenk H.-P."/>
        </authorList>
    </citation>
    <scope>NUCLEOTIDE SEQUENCE [LARGE SCALE GENOMIC DNA]</scope>
    <source>
        <strain evidence="2 3">DSM 43927</strain>
    </source>
</reference>
<dbReference type="EMBL" id="QTTT01000001">
    <property type="protein sequence ID" value="REE98404.1"/>
    <property type="molecule type" value="Genomic_DNA"/>
</dbReference>